<evidence type="ECO:0000313" key="3">
    <source>
        <dbReference type="Proteomes" id="UP000501926"/>
    </source>
</evidence>
<keyword evidence="1" id="KW-0472">Membrane</keyword>
<keyword evidence="1" id="KW-0812">Transmembrane</keyword>
<protein>
    <submittedName>
        <fullName evidence="2">Uncharacterized protein</fullName>
    </submittedName>
</protein>
<dbReference type="Proteomes" id="UP000501926">
    <property type="component" value="Chromosome"/>
</dbReference>
<dbReference type="AlphaFoldDB" id="A0A6G7GY15"/>
<name>A0A6G7GY15_KUEST</name>
<proteinExistence type="predicted"/>
<feature type="transmembrane region" description="Helical" evidence="1">
    <location>
        <begin position="56"/>
        <end position="74"/>
    </location>
</feature>
<accession>A0A6G7GY15</accession>
<dbReference type="EMBL" id="CP049055">
    <property type="protein sequence ID" value="QII14242.1"/>
    <property type="molecule type" value="Genomic_DNA"/>
</dbReference>
<organism evidence="2 3">
    <name type="scientific">Kuenenia stuttgartiensis</name>
    <dbReference type="NCBI Taxonomy" id="174633"/>
    <lineage>
        <taxon>Bacteria</taxon>
        <taxon>Pseudomonadati</taxon>
        <taxon>Planctomycetota</taxon>
        <taxon>Candidatus Brocadiia</taxon>
        <taxon>Candidatus Brocadiales</taxon>
        <taxon>Candidatus Brocadiaceae</taxon>
        <taxon>Candidatus Kuenenia</taxon>
    </lineage>
</organism>
<gene>
    <name evidence="2" type="ORF">KsCSTR_48650</name>
</gene>
<evidence type="ECO:0000256" key="1">
    <source>
        <dbReference type="SAM" id="Phobius"/>
    </source>
</evidence>
<keyword evidence="1" id="KW-1133">Transmembrane helix</keyword>
<reference evidence="2 3" key="1">
    <citation type="submission" date="2020-02" db="EMBL/GenBank/DDBJ databases">
        <title>Newly sequenced genome of strain CSTR1 showed variability in Candidatus Kuenenia stuttgartiensis genomes.</title>
        <authorList>
            <person name="Ding C."/>
            <person name="Adrian L."/>
        </authorList>
    </citation>
    <scope>NUCLEOTIDE SEQUENCE [LARGE SCALE GENOMIC DNA]</scope>
    <source>
        <strain evidence="2 3">CSTR1</strain>
    </source>
</reference>
<evidence type="ECO:0000313" key="2">
    <source>
        <dbReference type="EMBL" id="QII14242.1"/>
    </source>
</evidence>
<sequence length="76" mass="8912">MNGNRERRPWVRVNINLKATIQCKYIALNSCQIFFNARFLMKAPLSIMFNTTKKSLLSFLIHHASFFTFSRLLMVA</sequence>